<sequence length="117" mass="13566">MVHFHIRSASKDKAALLQVLFQMFYERTSIAVCRIGLDKICVTVLVNMPLVCNSFNIFSKLLWTEYFTLVLFGDSKMLYVAFKFALLDIEIRSIYFFRSGNGIGIWLLIMVFDVVHI</sequence>
<comment type="caution">
    <text evidence="2">The sequence shown here is derived from an EMBL/GenBank/DDBJ whole genome shotgun (WGS) entry which is preliminary data.</text>
</comment>
<reference evidence="2" key="1">
    <citation type="submission" date="2019-08" db="EMBL/GenBank/DDBJ databases">
        <authorList>
            <person name="Kucharzyk K."/>
            <person name="Murdoch R.W."/>
            <person name="Higgins S."/>
            <person name="Loffler F."/>
        </authorList>
    </citation>
    <scope>NUCLEOTIDE SEQUENCE</scope>
</reference>
<keyword evidence="1" id="KW-0812">Transmembrane</keyword>
<evidence type="ECO:0000313" key="2">
    <source>
        <dbReference type="EMBL" id="MPM88531.1"/>
    </source>
</evidence>
<keyword evidence="1" id="KW-0472">Membrane</keyword>
<feature type="transmembrane region" description="Helical" evidence="1">
    <location>
        <begin position="94"/>
        <end position="112"/>
    </location>
</feature>
<name>A0A645DH07_9ZZZZ</name>
<accession>A0A645DH07</accession>
<proteinExistence type="predicted"/>
<organism evidence="2">
    <name type="scientific">bioreactor metagenome</name>
    <dbReference type="NCBI Taxonomy" id="1076179"/>
    <lineage>
        <taxon>unclassified sequences</taxon>
        <taxon>metagenomes</taxon>
        <taxon>ecological metagenomes</taxon>
    </lineage>
</organism>
<dbReference type="AlphaFoldDB" id="A0A645DH07"/>
<gene>
    <name evidence="2" type="ORF">SDC9_135635</name>
</gene>
<dbReference type="EMBL" id="VSSQ01036137">
    <property type="protein sequence ID" value="MPM88531.1"/>
    <property type="molecule type" value="Genomic_DNA"/>
</dbReference>
<keyword evidence="1" id="KW-1133">Transmembrane helix</keyword>
<evidence type="ECO:0000256" key="1">
    <source>
        <dbReference type="SAM" id="Phobius"/>
    </source>
</evidence>
<protein>
    <submittedName>
        <fullName evidence="2">Uncharacterized protein</fullName>
    </submittedName>
</protein>